<evidence type="ECO:0000313" key="5">
    <source>
        <dbReference type="Proteomes" id="UP000658997"/>
    </source>
</evidence>
<feature type="compositionally biased region" description="Low complexity" evidence="2">
    <location>
        <begin position="100"/>
        <end position="113"/>
    </location>
</feature>
<sequence>MASTDPGASTGDPLVATREPLHPVDMQPPPSPATQPPARVCTRCRRSLPFSEFLSRSRPNTITQSCTACRARQAASNSTQDLRVRTTRATRAASFLSSVATASATPGSPAGPAHLSTSDPAPDLGSDTDLFMTVSLLEARLQRVTGDITSSVMDPLRRLERRVASLAAAVSGSPTSTPTTTSARPLEAPHLPTLTPTSALPVDPLQAPNNPGESSVRRLFPWIPTETVNTVYKDLLRPSDLSKLRNATTAVPSGEKATLSLGAYELALTLPAPTPSAKTFLKAIPDLVSFCQAWIVYTALRAAASPDRTLGPALAGFLVHVAELDQHFDWTYIADYVLTVCEKRFGHADADTWSRRDMEAFQDKLAIAPTKSLKPPATPTEQKKASTNTTACLRWNNSTCTGPCGRAHTCLICGTKNHPSRSCPSLAKFKPSPPSSVAAEAASKSDATALGPPWGFLLPSPPLSGNLSWPPPPPGVPSQLPPLRRTDLSRPPTSPGASAVFTLPVADLCMHLLLQAHRRVPAARPNTTIAAPIFAGDDVPARWGSMQEHVQAWRRLLARYPDDEVRHQLLGGISHGVRIGYQGPLHEVGRPSRNLPATFPLTLQGWPMSAKRSSLASLKVGSRRSRTRHYSFALPSVPYPSPTPPASAPSTTFPIPVDQYESLQPLIDFVRTSPGCWLWKGDLRDAFRHVVTCLSDARLLGFTFDGVSYRENALTFGGKSSPWLFNLYAEMVHWIVSSCLPPGLPLNHYLDDFFGAVPAGEDSSRPVRLLALTCKALGLDLSPSKTFFGTKKLEVLGIEINTEALTIRITDTHRSSILCTIQDLLQSNRVSLLQLQRISGLLQFVTQVAPLGRAYLGRLYAALRRAHRSPLSQLRLPQPALAELPVLPGSFTQSAAASLATPAFARLLGCSSHAAALLHGLSERSRHQYDPWVAELGRSGRSYHAVRHRLAALSSWHVDLGLDSSAFPHPRTQRALKGFKRLYGVTQRGQKLPITLPILQGLLDALRVSTVLSSSDRITFTAAFTLAYACLLRCAEFTWSHLGDSVLQVGSITWSETYATLRLARSKTDPFGKGVDLIIPKVGGLACPYTALLTVCGSRPLQAPLFALDDGAAPFSHDRVIGVLRQLLGQMGLPASAKIAASYLFTASSTP</sequence>
<dbReference type="Pfam" id="PF00078">
    <property type="entry name" value="RVT_1"/>
    <property type="match status" value="1"/>
</dbReference>
<gene>
    <name evidence="4" type="ORF">UBRO2_02315</name>
</gene>
<dbReference type="SUPFAM" id="SSF56672">
    <property type="entry name" value="DNA/RNA polymerases"/>
    <property type="match status" value="1"/>
</dbReference>
<dbReference type="InterPro" id="IPR043128">
    <property type="entry name" value="Rev_trsase/Diguanyl_cyclase"/>
</dbReference>
<proteinExistence type="predicted"/>
<dbReference type="InterPro" id="IPR052055">
    <property type="entry name" value="Hepadnavirus_pol/RT"/>
</dbReference>
<feature type="compositionally biased region" description="Pro residues" evidence="2">
    <location>
        <begin position="469"/>
        <end position="480"/>
    </location>
</feature>
<evidence type="ECO:0000256" key="1">
    <source>
        <dbReference type="ARBA" id="ARBA00023172"/>
    </source>
</evidence>
<dbReference type="GO" id="GO:0003677">
    <property type="term" value="F:DNA binding"/>
    <property type="evidence" value="ECO:0007669"/>
    <property type="project" value="InterPro"/>
</dbReference>
<dbReference type="Gene3D" id="1.10.443.10">
    <property type="entry name" value="Intergrase catalytic core"/>
    <property type="match status" value="1"/>
</dbReference>
<dbReference type="InterPro" id="IPR013762">
    <property type="entry name" value="Integrase-like_cat_sf"/>
</dbReference>
<dbReference type="SUPFAM" id="SSF56349">
    <property type="entry name" value="DNA breaking-rejoining enzymes"/>
    <property type="match status" value="1"/>
</dbReference>
<comment type="caution">
    <text evidence="4">The sequence shown here is derived from an EMBL/GenBank/DDBJ whole genome shotgun (WGS) entry which is preliminary data.</text>
</comment>
<protein>
    <recommendedName>
        <fullName evidence="3">Reverse transcriptase domain-containing protein</fullName>
    </recommendedName>
</protein>
<feature type="region of interest" description="Disordered" evidence="2">
    <location>
        <begin position="99"/>
        <end position="124"/>
    </location>
</feature>
<reference evidence="4" key="1">
    <citation type="submission" date="2018-08" db="EMBL/GenBank/DDBJ databases">
        <authorList>
            <person name="Guldener U."/>
        </authorList>
    </citation>
    <scope>NUCLEOTIDE SEQUENCE</scope>
    <source>
        <strain evidence="4">UB2</strain>
    </source>
</reference>
<evidence type="ECO:0000256" key="2">
    <source>
        <dbReference type="SAM" id="MobiDB-lite"/>
    </source>
</evidence>
<feature type="region of interest" description="Disordered" evidence="2">
    <location>
        <begin position="168"/>
        <end position="188"/>
    </location>
</feature>
<organism evidence="4 5">
    <name type="scientific">Ustilago bromivora</name>
    <dbReference type="NCBI Taxonomy" id="307758"/>
    <lineage>
        <taxon>Eukaryota</taxon>
        <taxon>Fungi</taxon>
        <taxon>Dikarya</taxon>
        <taxon>Basidiomycota</taxon>
        <taxon>Ustilaginomycotina</taxon>
        <taxon>Ustilaginomycetes</taxon>
        <taxon>Ustilaginales</taxon>
        <taxon>Ustilaginaceae</taxon>
        <taxon>Ustilago</taxon>
    </lineage>
</organism>
<keyword evidence="1" id="KW-0233">DNA recombination</keyword>
<feature type="region of interest" description="Disordered" evidence="2">
    <location>
        <begin position="1"/>
        <end position="39"/>
    </location>
</feature>
<feature type="region of interest" description="Disordered" evidence="2">
    <location>
        <begin position="465"/>
        <end position="495"/>
    </location>
</feature>
<feature type="compositionally biased region" description="Pro residues" evidence="2">
    <location>
        <begin position="26"/>
        <end position="35"/>
    </location>
</feature>
<dbReference type="Gene3D" id="3.30.70.270">
    <property type="match status" value="1"/>
</dbReference>
<keyword evidence="5" id="KW-1185">Reference proteome</keyword>
<dbReference type="EMBL" id="ULHB01000035">
    <property type="protein sequence ID" value="SYW78123.1"/>
    <property type="molecule type" value="Genomic_DNA"/>
</dbReference>
<dbReference type="PANTHER" id="PTHR33050">
    <property type="entry name" value="REVERSE TRANSCRIPTASE DOMAIN-CONTAINING PROTEIN"/>
    <property type="match status" value="1"/>
</dbReference>
<dbReference type="InterPro" id="IPR043502">
    <property type="entry name" value="DNA/RNA_pol_sf"/>
</dbReference>
<evidence type="ECO:0000313" key="4">
    <source>
        <dbReference type="EMBL" id="SYW78123.1"/>
    </source>
</evidence>
<name>A0A8H8QKZ3_9BASI</name>
<dbReference type="GO" id="GO:0006310">
    <property type="term" value="P:DNA recombination"/>
    <property type="evidence" value="ECO:0007669"/>
    <property type="project" value="UniProtKB-KW"/>
</dbReference>
<feature type="domain" description="Reverse transcriptase" evidence="3">
    <location>
        <begin position="672"/>
        <end position="800"/>
    </location>
</feature>
<dbReference type="InterPro" id="IPR011010">
    <property type="entry name" value="DNA_brk_join_enz"/>
</dbReference>
<dbReference type="Proteomes" id="UP000658997">
    <property type="component" value="Unassembled WGS sequence"/>
</dbReference>
<dbReference type="Gene3D" id="3.10.10.10">
    <property type="entry name" value="HIV Type 1 Reverse Transcriptase, subunit A, domain 1"/>
    <property type="match status" value="1"/>
</dbReference>
<accession>A0A8H8QKZ3</accession>
<dbReference type="InterPro" id="IPR000477">
    <property type="entry name" value="RT_dom"/>
</dbReference>
<evidence type="ECO:0000259" key="3">
    <source>
        <dbReference type="Pfam" id="PF00078"/>
    </source>
</evidence>
<dbReference type="PANTHER" id="PTHR33050:SF7">
    <property type="entry name" value="RIBONUCLEASE H"/>
    <property type="match status" value="1"/>
</dbReference>
<dbReference type="GO" id="GO:0015074">
    <property type="term" value="P:DNA integration"/>
    <property type="evidence" value="ECO:0007669"/>
    <property type="project" value="InterPro"/>
</dbReference>
<dbReference type="AlphaFoldDB" id="A0A8H8QKZ3"/>
<feature type="compositionally biased region" description="Low complexity" evidence="2">
    <location>
        <begin position="168"/>
        <end position="183"/>
    </location>
</feature>